<evidence type="ECO:0000313" key="3">
    <source>
        <dbReference type="Proteomes" id="UP000570678"/>
    </source>
</evidence>
<gene>
    <name evidence="2" type="ORF">HGA15_32380</name>
</gene>
<dbReference type="InterPro" id="IPR006764">
    <property type="entry name" value="SAM_dep_MeTrfase_SAV2177_type"/>
</dbReference>
<reference evidence="2 3" key="1">
    <citation type="submission" date="2020-04" db="EMBL/GenBank/DDBJ databases">
        <title>MicrobeNet Type strains.</title>
        <authorList>
            <person name="Nicholson A.C."/>
        </authorList>
    </citation>
    <scope>NUCLEOTIDE SEQUENCE [LARGE SCALE GENOMIC DNA]</scope>
    <source>
        <strain evidence="2 3">JCM 3332</strain>
    </source>
</reference>
<proteinExistence type="predicted"/>
<evidence type="ECO:0000313" key="2">
    <source>
        <dbReference type="EMBL" id="NKY60753.1"/>
    </source>
</evidence>
<dbReference type="AlphaFoldDB" id="A0A846YPQ5"/>
<dbReference type="Proteomes" id="UP000570678">
    <property type="component" value="Unassembled WGS sequence"/>
</dbReference>
<dbReference type="InterPro" id="IPR029063">
    <property type="entry name" value="SAM-dependent_MTases_sf"/>
</dbReference>
<keyword evidence="2" id="KW-0489">Methyltransferase</keyword>
<keyword evidence="3" id="KW-1185">Reference proteome</keyword>
<organism evidence="2 3">
    <name type="scientific">Nocardia flavorosea</name>
    <dbReference type="NCBI Taxonomy" id="53429"/>
    <lineage>
        <taxon>Bacteria</taxon>
        <taxon>Bacillati</taxon>
        <taxon>Actinomycetota</taxon>
        <taxon>Actinomycetes</taxon>
        <taxon>Mycobacteriales</taxon>
        <taxon>Nocardiaceae</taxon>
        <taxon>Nocardia</taxon>
    </lineage>
</organism>
<accession>A0A846YPQ5</accession>
<dbReference type="GO" id="GO:0008168">
    <property type="term" value="F:methyltransferase activity"/>
    <property type="evidence" value="ECO:0007669"/>
    <property type="project" value="UniProtKB-KW"/>
</dbReference>
<dbReference type="Pfam" id="PF04672">
    <property type="entry name" value="Methyltransf_19"/>
    <property type="match status" value="1"/>
</dbReference>
<dbReference type="EMBL" id="JAAXOT010000027">
    <property type="protein sequence ID" value="NKY60753.1"/>
    <property type="molecule type" value="Genomic_DNA"/>
</dbReference>
<dbReference type="Gene3D" id="3.40.50.150">
    <property type="entry name" value="Vaccinia Virus protein VP39"/>
    <property type="match status" value="1"/>
</dbReference>
<feature type="region of interest" description="Disordered" evidence="1">
    <location>
        <begin position="1"/>
        <end position="29"/>
    </location>
</feature>
<name>A0A846YPQ5_9NOCA</name>
<comment type="caution">
    <text evidence="2">The sequence shown here is derived from an EMBL/GenBank/DDBJ whole genome shotgun (WGS) entry which is preliminary data.</text>
</comment>
<keyword evidence="2" id="KW-0808">Transferase</keyword>
<sequence>MKLSTANGQRHRARNGCTDVHAPASATKPVRPATISAHQVRPGRDRRYRRQSCTGVVFGSECAVAGKSLDLRTDKPHSARIYDYLLGGKDNYPADQQAAAKVEQAVPNARKVARANRDFMHRAARYAAEAGIGQFLDIGTGIPTAPNLHQVVQEVNPAARIVYVDNDPLVLAHARALMTGTPEGSTGYINADLTEPETILSAPALTDTLDPGVPTALSLIAIAHFVPGDIIYDAVATLLDALAPGSYLAMTHLTAEIDPEGVAGTVATYTQSGIAMQPRSRDEFERFFTGLEPVEPGTVPLHRWRPRMDQPAAYDYTLPLYAAVGRKPALA</sequence>
<protein>
    <submittedName>
        <fullName evidence="2">SAM-dependent methyltransferase</fullName>
    </submittedName>
</protein>
<dbReference type="SUPFAM" id="SSF53335">
    <property type="entry name" value="S-adenosyl-L-methionine-dependent methyltransferases"/>
    <property type="match status" value="1"/>
</dbReference>
<dbReference type="GO" id="GO:0032259">
    <property type="term" value="P:methylation"/>
    <property type="evidence" value="ECO:0007669"/>
    <property type="project" value="UniProtKB-KW"/>
</dbReference>
<evidence type="ECO:0000256" key="1">
    <source>
        <dbReference type="SAM" id="MobiDB-lite"/>
    </source>
</evidence>